<proteinExistence type="inferred from homology"/>
<dbReference type="GO" id="GO:0031122">
    <property type="term" value="P:cytoplasmic microtubule organization"/>
    <property type="evidence" value="ECO:0007669"/>
    <property type="project" value="TreeGrafter"/>
</dbReference>
<sequence length="234" mass="25753">MSGTLNVFVVSADTHSERRIDPHITVEQLKNKLELITGVPVANQAISIQTSVDDPTFVAALSDDSKPLGFYGLRDWHVLKVDDTNPSTSFTGQLTDVTQVDKFELTDSAYAERTDTVLAYKQRNKVGRFAPKDESAAKPAPEVKIDLGSRCEVESTEAGLSKRGTVHFVGPTTFGNGEGIWVGVEYDEPMGKNDGSVKGERYFSCRPNYGAFVRPEKVKVGDYPVEEIDLDEEM</sequence>
<dbReference type="Gene3D" id="2.30.30.190">
    <property type="entry name" value="CAP Gly-rich-like domain"/>
    <property type="match status" value="1"/>
</dbReference>
<dbReference type="FunFam" id="2.30.30.190:FF:000013">
    <property type="entry name" value="Tubulin-folding cofactor B"/>
    <property type="match status" value="1"/>
</dbReference>
<dbReference type="InterPro" id="IPR036859">
    <property type="entry name" value="CAP-Gly_dom_sf"/>
</dbReference>
<dbReference type="GO" id="GO:0007021">
    <property type="term" value="P:tubulin complex assembly"/>
    <property type="evidence" value="ECO:0007669"/>
    <property type="project" value="InterPro"/>
</dbReference>
<evidence type="ECO:0000259" key="5">
    <source>
        <dbReference type="PROSITE" id="PS50245"/>
    </source>
</evidence>
<dbReference type="GO" id="GO:0043014">
    <property type="term" value="F:alpha-tubulin binding"/>
    <property type="evidence" value="ECO:0007669"/>
    <property type="project" value="InterPro"/>
</dbReference>
<keyword evidence="2" id="KW-0963">Cytoplasm</keyword>
<comment type="subcellular location">
    <subcellularLocation>
        <location evidence="1">Cytoplasm</location>
    </subcellularLocation>
</comment>
<protein>
    <submittedName>
        <fullName evidence="6">Tubulin-folding cofactor B</fullName>
    </submittedName>
</protein>
<dbReference type="GO" id="GO:0035371">
    <property type="term" value="C:microtubule plus-end"/>
    <property type="evidence" value="ECO:0007669"/>
    <property type="project" value="TreeGrafter"/>
</dbReference>
<dbReference type="Gene3D" id="3.10.20.90">
    <property type="entry name" value="Phosphatidylinositol 3-kinase Catalytic Subunit, Chain A, domain 1"/>
    <property type="match status" value="1"/>
</dbReference>
<gene>
    <name evidence="6" type="ORF">B0H15DRAFT_839305</name>
</gene>
<dbReference type="AlphaFoldDB" id="A0AAD6U6P1"/>
<dbReference type="Pfam" id="PF14560">
    <property type="entry name" value="Ubiquitin_2"/>
    <property type="match status" value="1"/>
</dbReference>
<dbReference type="Pfam" id="PF01302">
    <property type="entry name" value="CAP_GLY"/>
    <property type="match status" value="1"/>
</dbReference>
<dbReference type="EMBL" id="JARJCN010000023">
    <property type="protein sequence ID" value="KAJ7089808.1"/>
    <property type="molecule type" value="Genomic_DNA"/>
</dbReference>
<evidence type="ECO:0000256" key="4">
    <source>
        <dbReference type="ARBA" id="ARBA00025779"/>
    </source>
</evidence>
<keyword evidence="7" id="KW-1185">Reference proteome</keyword>
<keyword evidence="3" id="KW-0143">Chaperone</keyword>
<dbReference type="InterPro" id="IPR029071">
    <property type="entry name" value="Ubiquitin-like_domsf"/>
</dbReference>
<dbReference type="GO" id="GO:0007023">
    <property type="term" value="P:post-chaperonin tubulin folding pathway"/>
    <property type="evidence" value="ECO:0007669"/>
    <property type="project" value="InterPro"/>
</dbReference>
<dbReference type="PROSITE" id="PS50245">
    <property type="entry name" value="CAP_GLY_2"/>
    <property type="match status" value="1"/>
</dbReference>
<dbReference type="GO" id="GO:0005634">
    <property type="term" value="C:nucleus"/>
    <property type="evidence" value="ECO:0007669"/>
    <property type="project" value="TreeGrafter"/>
</dbReference>
<dbReference type="PROSITE" id="PS00845">
    <property type="entry name" value="CAP_GLY_1"/>
    <property type="match status" value="1"/>
</dbReference>
<organism evidence="6 7">
    <name type="scientific">Mycena belliarum</name>
    <dbReference type="NCBI Taxonomy" id="1033014"/>
    <lineage>
        <taxon>Eukaryota</taxon>
        <taxon>Fungi</taxon>
        <taxon>Dikarya</taxon>
        <taxon>Basidiomycota</taxon>
        <taxon>Agaricomycotina</taxon>
        <taxon>Agaricomycetes</taxon>
        <taxon>Agaricomycetidae</taxon>
        <taxon>Agaricales</taxon>
        <taxon>Marasmiineae</taxon>
        <taxon>Mycenaceae</taxon>
        <taxon>Mycena</taxon>
    </lineage>
</organism>
<comment type="caution">
    <text evidence="6">The sequence shown here is derived from an EMBL/GenBank/DDBJ whole genome shotgun (WGS) entry which is preliminary data.</text>
</comment>
<evidence type="ECO:0000256" key="3">
    <source>
        <dbReference type="ARBA" id="ARBA00023186"/>
    </source>
</evidence>
<dbReference type="InterPro" id="IPR000938">
    <property type="entry name" value="CAP-Gly_domain"/>
</dbReference>
<name>A0AAD6U6P1_9AGAR</name>
<dbReference type="SUPFAM" id="SSF54236">
    <property type="entry name" value="Ubiquitin-like"/>
    <property type="match status" value="1"/>
</dbReference>
<dbReference type="GO" id="GO:0005938">
    <property type="term" value="C:cell cortex"/>
    <property type="evidence" value="ECO:0007669"/>
    <property type="project" value="TreeGrafter"/>
</dbReference>
<dbReference type="SUPFAM" id="SSF74924">
    <property type="entry name" value="Cap-Gly domain"/>
    <property type="match status" value="1"/>
</dbReference>
<dbReference type="InterPro" id="IPR000626">
    <property type="entry name" value="Ubiquitin-like_dom"/>
</dbReference>
<dbReference type="PANTHER" id="PTHR18916:SF85">
    <property type="entry name" value="TUBULIN-FOLDING COFACTOR B"/>
    <property type="match status" value="1"/>
</dbReference>
<evidence type="ECO:0000313" key="6">
    <source>
        <dbReference type="EMBL" id="KAJ7089808.1"/>
    </source>
</evidence>
<dbReference type="PANTHER" id="PTHR18916">
    <property type="entry name" value="DYNACTIN 1-RELATED MICROTUBULE-BINDING"/>
    <property type="match status" value="1"/>
</dbReference>
<dbReference type="Proteomes" id="UP001222325">
    <property type="component" value="Unassembled WGS sequence"/>
</dbReference>
<feature type="domain" description="CAP-Gly" evidence="5">
    <location>
        <begin position="172"/>
        <end position="214"/>
    </location>
</feature>
<dbReference type="GO" id="GO:0005829">
    <property type="term" value="C:cytosol"/>
    <property type="evidence" value="ECO:0007669"/>
    <property type="project" value="UniProtKB-ARBA"/>
</dbReference>
<evidence type="ECO:0000313" key="7">
    <source>
        <dbReference type="Proteomes" id="UP001222325"/>
    </source>
</evidence>
<evidence type="ECO:0000256" key="1">
    <source>
        <dbReference type="ARBA" id="ARBA00004496"/>
    </source>
</evidence>
<dbReference type="GO" id="GO:0051010">
    <property type="term" value="F:microtubule plus-end binding"/>
    <property type="evidence" value="ECO:0007669"/>
    <property type="project" value="TreeGrafter"/>
</dbReference>
<dbReference type="SMART" id="SM00213">
    <property type="entry name" value="UBQ"/>
    <property type="match status" value="1"/>
</dbReference>
<comment type="similarity">
    <text evidence="4">Belongs to the TBCB family.</text>
</comment>
<dbReference type="CDD" id="cd01789">
    <property type="entry name" value="Ubl_TBCB"/>
    <property type="match status" value="1"/>
</dbReference>
<dbReference type="SMART" id="SM01052">
    <property type="entry name" value="CAP_GLY"/>
    <property type="match status" value="1"/>
</dbReference>
<accession>A0AAD6U6P1</accession>
<reference evidence="6" key="1">
    <citation type="submission" date="2023-03" db="EMBL/GenBank/DDBJ databases">
        <title>Massive genome expansion in bonnet fungi (Mycena s.s.) driven by repeated elements and novel gene families across ecological guilds.</title>
        <authorList>
            <consortium name="Lawrence Berkeley National Laboratory"/>
            <person name="Harder C.B."/>
            <person name="Miyauchi S."/>
            <person name="Viragh M."/>
            <person name="Kuo A."/>
            <person name="Thoen E."/>
            <person name="Andreopoulos B."/>
            <person name="Lu D."/>
            <person name="Skrede I."/>
            <person name="Drula E."/>
            <person name="Henrissat B."/>
            <person name="Morin E."/>
            <person name="Kohler A."/>
            <person name="Barry K."/>
            <person name="LaButti K."/>
            <person name="Morin E."/>
            <person name="Salamov A."/>
            <person name="Lipzen A."/>
            <person name="Mereny Z."/>
            <person name="Hegedus B."/>
            <person name="Baldrian P."/>
            <person name="Stursova M."/>
            <person name="Weitz H."/>
            <person name="Taylor A."/>
            <person name="Grigoriev I.V."/>
            <person name="Nagy L.G."/>
            <person name="Martin F."/>
            <person name="Kauserud H."/>
        </authorList>
    </citation>
    <scope>NUCLEOTIDE SEQUENCE</scope>
    <source>
        <strain evidence="6">CBHHK173m</strain>
    </source>
</reference>
<evidence type="ECO:0000256" key="2">
    <source>
        <dbReference type="ARBA" id="ARBA00022490"/>
    </source>
</evidence>
<dbReference type="InterPro" id="IPR045172">
    <property type="entry name" value="TBCB_Ubl"/>
</dbReference>